<dbReference type="Pfam" id="PF04683">
    <property type="entry name" value="Rpn13_ADRM1_Pru"/>
    <property type="match status" value="1"/>
</dbReference>
<evidence type="ECO:0000256" key="5">
    <source>
        <dbReference type="ARBA" id="ARBA00023242"/>
    </source>
</evidence>
<evidence type="ECO:0000313" key="8">
    <source>
        <dbReference type="Proteomes" id="UP001372834"/>
    </source>
</evidence>
<dbReference type="GO" id="GO:0061133">
    <property type="term" value="F:endopeptidase activator activity"/>
    <property type="evidence" value="ECO:0007669"/>
    <property type="project" value="TreeGrafter"/>
</dbReference>
<evidence type="ECO:0000313" key="7">
    <source>
        <dbReference type="EMBL" id="KAK6631232.1"/>
    </source>
</evidence>
<gene>
    <name evidence="7" type="ORF">RUM43_014329</name>
</gene>
<dbReference type="Proteomes" id="UP001372834">
    <property type="component" value="Unassembled WGS sequence"/>
</dbReference>
<dbReference type="GO" id="GO:0070628">
    <property type="term" value="F:proteasome binding"/>
    <property type="evidence" value="ECO:0007669"/>
    <property type="project" value="TreeGrafter"/>
</dbReference>
<dbReference type="InterPro" id="IPR044868">
    <property type="entry name" value="Rpn13/ADRM1_Pru"/>
</dbReference>
<dbReference type="Gene3D" id="2.30.29.70">
    <property type="entry name" value="Proteasomal ubiquitin receptor Rpn13/ADRM1"/>
    <property type="match status" value="1"/>
</dbReference>
<dbReference type="GO" id="GO:0005737">
    <property type="term" value="C:cytoplasm"/>
    <property type="evidence" value="ECO:0007669"/>
    <property type="project" value="UniProtKB-SubCell"/>
</dbReference>
<dbReference type="InterPro" id="IPR006773">
    <property type="entry name" value="Rpn13/ADRM1"/>
</dbReference>
<name>A0AAN8S9K3_POLSC</name>
<dbReference type="PANTHER" id="PTHR12225">
    <property type="entry name" value="ADHESION REGULATING MOLECULE 1 110 KDA CELL MEMBRANE GLYCOPROTEIN"/>
    <property type="match status" value="1"/>
</dbReference>
<organism evidence="7 8">
    <name type="scientific">Polyplax serrata</name>
    <name type="common">Common mouse louse</name>
    <dbReference type="NCBI Taxonomy" id="468196"/>
    <lineage>
        <taxon>Eukaryota</taxon>
        <taxon>Metazoa</taxon>
        <taxon>Ecdysozoa</taxon>
        <taxon>Arthropoda</taxon>
        <taxon>Hexapoda</taxon>
        <taxon>Insecta</taxon>
        <taxon>Pterygota</taxon>
        <taxon>Neoptera</taxon>
        <taxon>Paraneoptera</taxon>
        <taxon>Psocodea</taxon>
        <taxon>Troctomorpha</taxon>
        <taxon>Phthiraptera</taxon>
        <taxon>Anoplura</taxon>
        <taxon>Polyplacidae</taxon>
        <taxon>Polyplax</taxon>
    </lineage>
</organism>
<comment type="subcellular location">
    <subcellularLocation>
        <location evidence="2">Cytoplasm</location>
    </subcellularLocation>
    <subcellularLocation>
        <location evidence="1">Nucleus</location>
    </subcellularLocation>
</comment>
<proteinExistence type="predicted"/>
<dbReference type="AlphaFoldDB" id="A0AAN8S9K3"/>
<keyword evidence="5" id="KW-0539">Nucleus</keyword>
<keyword evidence="4" id="KW-0647">Proteasome</keyword>
<dbReference type="EMBL" id="JAWJWE010000009">
    <property type="protein sequence ID" value="KAK6631232.1"/>
    <property type="molecule type" value="Genomic_DNA"/>
</dbReference>
<keyword evidence="3" id="KW-0963">Cytoplasm</keyword>
<comment type="caution">
    <text evidence="7">The sequence shown here is derived from an EMBL/GenBank/DDBJ whole genome shotgun (WGS) entry which is preliminary data.</text>
</comment>
<feature type="domain" description="Pru" evidence="6">
    <location>
        <begin position="20"/>
        <end position="62"/>
    </location>
</feature>
<protein>
    <recommendedName>
        <fullName evidence="6">Pru domain-containing protein</fullName>
    </recommendedName>
</protein>
<dbReference type="GO" id="GO:0008541">
    <property type="term" value="C:proteasome regulatory particle, lid subcomplex"/>
    <property type="evidence" value="ECO:0007669"/>
    <property type="project" value="TreeGrafter"/>
</dbReference>
<accession>A0AAN8S9K3</accession>
<dbReference type="PANTHER" id="PTHR12225:SF0">
    <property type="entry name" value="PROTEASOMAL UBIQUITIN RECEPTOR ADRM1"/>
    <property type="match status" value="1"/>
</dbReference>
<dbReference type="GO" id="GO:0005634">
    <property type="term" value="C:nucleus"/>
    <property type="evidence" value="ECO:0007669"/>
    <property type="project" value="UniProtKB-SubCell"/>
</dbReference>
<dbReference type="InterPro" id="IPR038633">
    <property type="entry name" value="Rpn13/ADRM1_Pru_sf"/>
</dbReference>
<reference evidence="7 8" key="1">
    <citation type="submission" date="2023-10" db="EMBL/GenBank/DDBJ databases">
        <title>Genomes of two closely related lineages of the louse Polyplax serrata with different host specificities.</title>
        <authorList>
            <person name="Martinu J."/>
            <person name="Tarabai H."/>
            <person name="Stefka J."/>
            <person name="Hypsa V."/>
        </authorList>
    </citation>
    <scope>NUCLEOTIDE SEQUENCE [LARGE SCALE GENOMIC DNA]</scope>
    <source>
        <strain evidence="7">HR10_N</strain>
    </source>
</reference>
<evidence type="ECO:0000256" key="2">
    <source>
        <dbReference type="ARBA" id="ARBA00004496"/>
    </source>
</evidence>
<sequence length="85" mass="9829">MPSSGALFGNAVARNQNKNLVEFKAGKMTMKGKMVHPDKRKDDSLIHFCWKDRVTRVVEDVSFRIMYHCAQELELKTSIRQFAIE</sequence>
<evidence type="ECO:0000256" key="4">
    <source>
        <dbReference type="ARBA" id="ARBA00022942"/>
    </source>
</evidence>
<evidence type="ECO:0000256" key="1">
    <source>
        <dbReference type="ARBA" id="ARBA00004123"/>
    </source>
</evidence>
<evidence type="ECO:0000259" key="6">
    <source>
        <dbReference type="Pfam" id="PF04683"/>
    </source>
</evidence>
<evidence type="ECO:0000256" key="3">
    <source>
        <dbReference type="ARBA" id="ARBA00022490"/>
    </source>
</evidence>